<dbReference type="OrthoDB" id="10044727at2759"/>
<evidence type="ECO:0000313" key="2">
    <source>
        <dbReference type="EMBL" id="KAF7290428.1"/>
    </source>
</evidence>
<feature type="region of interest" description="Disordered" evidence="1">
    <location>
        <begin position="23"/>
        <end position="52"/>
    </location>
</feature>
<accession>A0A8H6S0M9</accession>
<feature type="compositionally biased region" description="Basic residues" evidence="1">
    <location>
        <begin position="26"/>
        <end position="38"/>
    </location>
</feature>
<evidence type="ECO:0000256" key="1">
    <source>
        <dbReference type="SAM" id="MobiDB-lite"/>
    </source>
</evidence>
<protein>
    <submittedName>
        <fullName evidence="2">Uncharacterized protein</fullName>
    </submittedName>
</protein>
<dbReference type="AlphaFoldDB" id="A0A8H6S0M9"/>
<comment type="caution">
    <text evidence="2">The sequence shown here is derived from an EMBL/GenBank/DDBJ whole genome shotgun (WGS) entry which is preliminary data.</text>
</comment>
<reference evidence="2" key="1">
    <citation type="submission" date="2020-05" db="EMBL/GenBank/DDBJ databases">
        <title>Mycena genomes resolve the evolution of fungal bioluminescence.</title>
        <authorList>
            <person name="Tsai I.J."/>
        </authorList>
    </citation>
    <scope>NUCLEOTIDE SEQUENCE</scope>
    <source>
        <strain evidence="2">110903Hualien_Pintung</strain>
    </source>
</reference>
<feature type="region of interest" description="Disordered" evidence="1">
    <location>
        <begin position="123"/>
        <end position="150"/>
    </location>
</feature>
<dbReference type="EMBL" id="JACAZE010000026">
    <property type="protein sequence ID" value="KAF7290428.1"/>
    <property type="molecule type" value="Genomic_DNA"/>
</dbReference>
<proteinExistence type="predicted"/>
<evidence type="ECO:0000313" key="3">
    <source>
        <dbReference type="Proteomes" id="UP000613580"/>
    </source>
</evidence>
<feature type="region of interest" description="Disordered" evidence="1">
    <location>
        <begin position="167"/>
        <end position="194"/>
    </location>
</feature>
<sequence length="472" mass="53682">MHETRKNIQAGVKRTIDAVLSSPSKLLKKITTPRKKRRGEKENEMDIDVSDTDDVSLINPSLADALNASTPAEDPFLHSFQLDTLHSLPTGPAHGFTMEFSPPPPPPACQSVDEDRVSIHTISPRPPTRFPNQPMHPDEMDDPCDSEPVPEHEDELLAINPERLHLDDYQRPRGPSDVLRETRHEDPTKPSRFVAPHPAEAAKALVDIKTLLRGPSRGVLFKGNGVGYKDPGIDPFTRNWLEGMRAVLAFYTDEKSKTQGRWGDSALMAVIGLGRGKHCARLLAKLCQNYIKDQQLLPFNPFGKWNKTILSDKDLANDIHLHLQSLGKDITAKKLMEYLRDPQRSFHEAKKGMYVDGHERPDVVQYQNTQYLPRLQELQKRTYSYVNGDVCEGAFSAEGRRVIIWYHDESIFYAHDRRRRTWYHKDAPAMPYKKGDGASYMVADYFCADFGWLRNPITGENAPFLHPTWQES</sequence>
<keyword evidence="3" id="KW-1185">Reference proteome</keyword>
<name>A0A8H6S0M9_MYCCL</name>
<dbReference type="Proteomes" id="UP000613580">
    <property type="component" value="Unassembled WGS sequence"/>
</dbReference>
<gene>
    <name evidence="2" type="ORF">HMN09_01300900</name>
</gene>
<organism evidence="2 3">
    <name type="scientific">Mycena chlorophos</name>
    <name type="common">Agaric fungus</name>
    <name type="synonym">Agaricus chlorophos</name>
    <dbReference type="NCBI Taxonomy" id="658473"/>
    <lineage>
        <taxon>Eukaryota</taxon>
        <taxon>Fungi</taxon>
        <taxon>Dikarya</taxon>
        <taxon>Basidiomycota</taxon>
        <taxon>Agaricomycotina</taxon>
        <taxon>Agaricomycetes</taxon>
        <taxon>Agaricomycetidae</taxon>
        <taxon>Agaricales</taxon>
        <taxon>Marasmiineae</taxon>
        <taxon>Mycenaceae</taxon>
        <taxon>Mycena</taxon>
    </lineage>
</organism>
<feature type="compositionally biased region" description="Basic and acidic residues" evidence="1">
    <location>
        <begin position="178"/>
        <end position="189"/>
    </location>
</feature>